<proteinExistence type="predicted"/>
<organism evidence="2 3">
    <name type="scientific">Nocardia jiangxiensis</name>
    <dbReference type="NCBI Taxonomy" id="282685"/>
    <lineage>
        <taxon>Bacteria</taxon>
        <taxon>Bacillati</taxon>
        <taxon>Actinomycetota</taxon>
        <taxon>Actinomycetes</taxon>
        <taxon>Mycobacteriales</taxon>
        <taxon>Nocardiaceae</taxon>
        <taxon>Nocardia</taxon>
    </lineage>
</organism>
<evidence type="ECO:0000313" key="2">
    <source>
        <dbReference type="EMBL" id="MFF3570143.1"/>
    </source>
</evidence>
<dbReference type="RefSeq" id="WP_157186228.1">
    <property type="nucleotide sequence ID" value="NZ_JBIAQY010000006.1"/>
</dbReference>
<evidence type="ECO:0000256" key="1">
    <source>
        <dbReference type="SAM" id="MobiDB-lite"/>
    </source>
</evidence>
<name>A0ABW6S3H4_9NOCA</name>
<reference evidence="2 3" key="1">
    <citation type="submission" date="2024-10" db="EMBL/GenBank/DDBJ databases">
        <title>The Natural Products Discovery Center: Release of the First 8490 Sequenced Strains for Exploring Actinobacteria Biosynthetic Diversity.</title>
        <authorList>
            <person name="Kalkreuter E."/>
            <person name="Kautsar S.A."/>
            <person name="Yang D."/>
            <person name="Bader C.D."/>
            <person name="Teijaro C.N."/>
            <person name="Fluegel L."/>
            <person name="Davis C.M."/>
            <person name="Simpson J.R."/>
            <person name="Lauterbach L."/>
            <person name="Steele A.D."/>
            <person name="Gui C."/>
            <person name="Meng S."/>
            <person name="Li G."/>
            <person name="Viehrig K."/>
            <person name="Ye F."/>
            <person name="Su P."/>
            <person name="Kiefer A.F."/>
            <person name="Nichols A."/>
            <person name="Cepeda A.J."/>
            <person name="Yan W."/>
            <person name="Fan B."/>
            <person name="Jiang Y."/>
            <person name="Adhikari A."/>
            <person name="Zheng C.-J."/>
            <person name="Schuster L."/>
            <person name="Cowan T.M."/>
            <person name="Smanski M.J."/>
            <person name="Chevrette M.G."/>
            <person name="De Carvalho L.P.S."/>
            <person name="Shen B."/>
        </authorList>
    </citation>
    <scope>NUCLEOTIDE SEQUENCE [LARGE SCALE GENOMIC DNA]</scope>
    <source>
        <strain evidence="2 3">NPDC002593</strain>
    </source>
</reference>
<accession>A0ABW6S3H4</accession>
<keyword evidence="3" id="KW-1185">Reference proteome</keyword>
<sequence length="84" mass="9268">MTDDETITPVSYPIDPNNPPEFPGKLPRDFSTPLREQLQAMAEAVNPYLGPDHKVIRALIDASHEITAVTFPKQGGYAEYTPEG</sequence>
<evidence type="ECO:0000313" key="3">
    <source>
        <dbReference type="Proteomes" id="UP001601992"/>
    </source>
</evidence>
<comment type="caution">
    <text evidence="2">The sequence shown here is derived from an EMBL/GenBank/DDBJ whole genome shotgun (WGS) entry which is preliminary data.</text>
</comment>
<feature type="region of interest" description="Disordered" evidence="1">
    <location>
        <begin position="1"/>
        <end position="28"/>
    </location>
</feature>
<dbReference type="Proteomes" id="UP001601992">
    <property type="component" value="Unassembled WGS sequence"/>
</dbReference>
<gene>
    <name evidence="2" type="ORF">ACFYXQ_20410</name>
</gene>
<dbReference type="EMBL" id="JBIAQY010000006">
    <property type="protein sequence ID" value="MFF3570143.1"/>
    <property type="molecule type" value="Genomic_DNA"/>
</dbReference>
<protein>
    <submittedName>
        <fullName evidence="2">Uncharacterized protein</fullName>
    </submittedName>
</protein>